<feature type="domain" description="Aminotransferase class V" evidence="2">
    <location>
        <begin position="7"/>
        <end position="102"/>
    </location>
</feature>
<dbReference type="InterPro" id="IPR015421">
    <property type="entry name" value="PyrdxlP-dep_Trfase_major"/>
</dbReference>
<evidence type="ECO:0000313" key="4">
    <source>
        <dbReference type="Proteomes" id="UP000780801"/>
    </source>
</evidence>
<proteinExistence type="predicted"/>
<feature type="region of interest" description="Disordered" evidence="1">
    <location>
        <begin position="543"/>
        <end position="563"/>
    </location>
</feature>
<dbReference type="EMBL" id="JAABOA010002431">
    <property type="protein sequence ID" value="KAF9579877.1"/>
    <property type="molecule type" value="Genomic_DNA"/>
</dbReference>
<name>A0A9P6FQP1_9FUNG</name>
<evidence type="ECO:0000256" key="1">
    <source>
        <dbReference type="SAM" id="MobiDB-lite"/>
    </source>
</evidence>
<dbReference type="Pfam" id="PF00266">
    <property type="entry name" value="Aminotran_5"/>
    <property type="match status" value="1"/>
</dbReference>
<protein>
    <recommendedName>
        <fullName evidence="2">Aminotransferase class V domain-containing protein</fullName>
    </recommendedName>
</protein>
<dbReference type="Gene3D" id="3.90.1150.10">
    <property type="entry name" value="Aspartate Aminotransferase, domain 1"/>
    <property type="match status" value="1"/>
</dbReference>
<dbReference type="PANTHER" id="PTHR43686:SF1">
    <property type="entry name" value="AMINOTRAN_5 DOMAIN-CONTAINING PROTEIN"/>
    <property type="match status" value="1"/>
</dbReference>
<feature type="non-terminal residue" evidence="3">
    <location>
        <position position="700"/>
    </location>
</feature>
<feature type="compositionally biased region" description="Low complexity" evidence="1">
    <location>
        <begin position="584"/>
        <end position="611"/>
    </location>
</feature>
<comment type="caution">
    <text evidence="3">The sequence shown here is derived from an EMBL/GenBank/DDBJ whole genome shotgun (WGS) entry which is preliminary data.</text>
</comment>
<evidence type="ECO:0000259" key="2">
    <source>
        <dbReference type="Pfam" id="PF00266"/>
    </source>
</evidence>
<dbReference type="Proteomes" id="UP000780801">
    <property type="component" value="Unassembled WGS sequence"/>
</dbReference>
<dbReference type="OrthoDB" id="420046at2759"/>
<feature type="region of interest" description="Disordered" evidence="1">
    <location>
        <begin position="578"/>
        <end position="611"/>
    </location>
</feature>
<dbReference type="InterPro" id="IPR015422">
    <property type="entry name" value="PyrdxlP-dep_Trfase_small"/>
</dbReference>
<dbReference type="PANTHER" id="PTHR43686">
    <property type="entry name" value="SULFURTRANSFERASE-RELATED"/>
    <property type="match status" value="1"/>
</dbReference>
<gene>
    <name evidence="3" type="ORF">BGW38_003689</name>
</gene>
<keyword evidence="4" id="KW-1185">Reference proteome</keyword>
<dbReference type="Gene3D" id="3.40.640.10">
    <property type="entry name" value="Type I PLP-dependent aspartate aminotransferase-like (Major domain)"/>
    <property type="match status" value="1"/>
</dbReference>
<accession>A0A9P6FQP1</accession>
<dbReference type="SUPFAM" id="SSF53383">
    <property type="entry name" value="PLP-dependent transferases"/>
    <property type="match status" value="1"/>
</dbReference>
<sequence>FRPVVFLSIQEHHSNLLPWRESVAEVVVIHEDPQTSRLDLVQLEKELLRYHDRPLKIGTFSAGSNLTGVLNDTVAISELLHKYGAYAFYDYAGVGSYTKMDMNPPPSDPSIPIKDSLAYKDGIFLSPHKFVGGPGASGVLVSRLEIFSWVSNHNHPTVSPVAGGDDGGGKGGGQGCKNCQESAPVDPDELFTPVNPGGGTVDMVIRGTHKYTNSVIAREEAGTPNILATIRVGLVFGLQEVVDPRWIITKEYELSKSIYTRLLKLAPMVSVLGTPELDRVAVFCMTVSVPPERLALPTLSSLPTSTSTMSMLPARESQEIQGPRNSPLQIHYSLLSMIMNDFFGIEMRGGCMCAGPYASQLLQFDAQTENDFWNLLLDENTGRCTSCADHQKSNVGLHGRDLASPGLKPGFVRFSFPYFSRSKDIDFVLESLEWVAHYGFLLIPFYRLDPASGTWSIREAVREAVVEMNKIAQPRHPHFLTGRGRAKGGSRRSDYIPIAIDCIAGLQQLFQLQETLALEQVQASKPISSGREGLRGLLSHAKRTFQRRQPSPEKLSDHPMATPISKRQLLSEVTMSVQSPALGPTSPDSSSESLASSEDSDCSASSLSLSPSTSFRYEGRRAGLGHQRRLGARHQREHALHSKTQAALQELCMEGLSAEHVAIESSPLAAKLRWFVTPLEVARLYKSRSLVKDNVFPCRR</sequence>
<dbReference type="AlphaFoldDB" id="A0A9P6FQP1"/>
<dbReference type="InterPro" id="IPR000192">
    <property type="entry name" value="Aminotrans_V_dom"/>
</dbReference>
<organism evidence="3 4">
    <name type="scientific">Lunasporangiospora selenospora</name>
    <dbReference type="NCBI Taxonomy" id="979761"/>
    <lineage>
        <taxon>Eukaryota</taxon>
        <taxon>Fungi</taxon>
        <taxon>Fungi incertae sedis</taxon>
        <taxon>Mucoromycota</taxon>
        <taxon>Mortierellomycotina</taxon>
        <taxon>Mortierellomycetes</taxon>
        <taxon>Mortierellales</taxon>
        <taxon>Mortierellaceae</taxon>
        <taxon>Lunasporangiospora</taxon>
    </lineage>
</organism>
<reference evidence="3" key="1">
    <citation type="journal article" date="2020" name="Fungal Divers.">
        <title>Resolving the Mortierellaceae phylogeny through synthesis of multi-gene phylogenetics and phylogenomics.</title>
        <authorList>
            <person name="Vandepol N."/>
            <person name="Liber J."/>
            <person name="Desiro A."/>
            <person name="Na H."/>
            <person name="Kennedy M."/>
            <person name="Barry K."/>
            <person name="Grigoriev I.V."/>
            <person name="Miller A.N."/>
            <person name="O'Donnell K."/>
            <person name="Stajich J.E."/>
            <person name="Bonito G."/>
        </authorList>
    </citation>
    <scope>NUCLEOTIDE SEQUENCE</scope>
    <source>
        <strain evidence="3">KOD1015</strain>
    </source>
</reference>
<dbReference type="InterPro" id="IPR015424">
    <property type="entry name" value="PyrdxlP-dep_Trfase"/>
</dbReference>
<evidence type="ECO:0000313" key="3">
    <source>
        <dbReference type="EMBL" id="KAF9579877.1"/>
    </source>
</evidence>